<evidence type="ECO:0000256" key="10">
    <source>
        <dbReference type="ARBA" id="ARBA00023004"/>
    </source>
</evidence>
<dbReference type="Proteomes" id="UP000002714">
    <property type="component" value="Chromosome"/>
</dbReference>
<comment type="subcellular location">
    <subcellularLocation>
        <location evidence="1">Periplasm</location>
    </subcellularLocation>
</comment>
<organism evidence="13 14">
    <name type="scientific">Sulfurimonas denitrificans (strain ATCC 33889 / DSM 1251)</name>
    <name type="common">Thiomicrospira denitrificans (strain ATCC 33889 / DSM 1251)</name>
    <dbReference type="NCBI Taxonomy" id="326298"/>
    <lineage>
        <taxon>Bacteria</taxon>
        <taxon>Pseudomonadati</taxon>
        <taxon>Campylobacterota</taxon>
        <taxon>Epsilonproteobacteria</taxon>
        <taxon>Campylobacterales</taxon>
        <taxon>Sulfurimonadaceae</taxon>
        <taxon>Sulfurimonas</taxon>
    </lineage>
</organism>
<keyword evidence="9" id="KW-0249">Electron transport</keyword>
<sequence length="236" mass="25475">MKAMGKITIGLVTAALLMVGCVSESAKSTPQKAVDKTVTEESLGLRKTDLYTEDATVASKTEYRSAQATTSTKIKRAFQDAPPMIPHDTVGMLPIKSEDNRCVTCHMPEIAGAMGATPIPVSHFTDFRPRAKLVNNEVVIATDTYKNETQIVKKSDLQNARFNCNQCHAPQSQGNLLVENTFEPVYTSKDGANKSSWDESKYTKSLDTVIGGPSFVTEGDLANKNSKAGSLEGSAH</sequence>
<dbReference type="Pfam" id="PF03892">
    <property type="entry name" value="NapB"/>
    <property type="match status" value="2"/>
</dbReference>
<dbReference type="PANTHER" id="PTHR38604">
    <property type="entry name" value="PERIPLASMIC NITRATE REDUCTASE, ELECTRON TRANSFER SUBUNIT"/>
    <property type="match status" value="1"/>
</dbReference>
<protein>
    <recommendedName>
        <fullName evidence="3">Periplasmic nitrate reductase, electron transfer subunit</fullName>
    </recommendedName>
    <alternativeName>
        <fullName evidence="11">Diheme cytochrome c NapB</fullName>
    </alternativeName>
</protein>
<reference evidence="13 14" key="1">
    <citation type="journal article" date="2008" name="Appl. Environ. Microbiol.">
        <title>Genome of the epsilonproteobacterial chemolithoautotroph Sulfurimonas denitrificans.</title>
        <authorList>
            <person name="Sievert S.M."/>
            <person name="Scott K.M."/>
            <person name="Klotz M.G."/>
            <person name="Chain P.S.G."/>
            <person name="Hauser L.J."/>
            <person name="Hemp J."/>
            <person name="Huegler M."/>
            <person name="Land M."/>
            <person name="Lapidus A."/>
            <person name="Larimer F.W."/>
            <person name="Lucas S."/>
            <person name="Malfatti S.A."/>
            <person name="Meyer F."/>
            <person name="Paulsen I.T."/>
            <person name="Ren Q."/>
            <person name="Simon J."/>
            <person name="Bailey K."/>
            <person name="Diaz E."/>
            <person name="Fitzpatrick K.A."/>
            <person name="Glover B."/>
            <person name="Gwatney N."/>
            <person name="Korajkic A."/>
            <person name="Long A."/>
            <person name="Mobberley J.M."/>
            <person name="Pantry S.N."/>
            <person name="Pazder G."/>
            <person name="Peterson S."/>
            <person name="Quintanilla J.D."/>
            <person name="Sprinkle R."/>
            <person name="Stephens J."/>
            <person name="Thomas P."/>
            <person name="Vaughn R."/>
            <person name="Weber M.J."/>
            <person name="Wooten L.L."/>
        </authorList>
    </citation>
    <scope>NUCLEOTIDE SEQUENCE [LARGE SCALE GENOMIC DNA]</scope>
    <source>
        <strain evidence="14">ATCC 33889 / DSM 1251</strain>
    </source>
</reference>
<dbReference type="OrthoDB" id="13290at2"/>
<keyword evidence="5" id="KW-0349">Heme</keyword>
<evidence type="ECO:0000256" key="7">
    <source>
        <dbReference type="ARBA" id="ARBA00022729"/>
    </source>
</evidence>
<keyword evidence="4" id="KW-0813">Transport</keyword>
<keyword evidence="14" id="KW-1185">Reference proteome</keyword>
<evidence type="ECO:0000256" key="2">
    <source>
        <dbReference type="ARBA" id="ARBA00007368"/>
    </source>
</evidence>
<evidence type="ECO:0000313" key="14">
    <source>
        <dbReference type="Proteomes" id="UP000002714"/>
    </source>
</evidence>
<dbReference type="PANTHER" id="PTHR38604:SF1">
    <property type="entry name" value="PERIPLASMIC NITRATE REDUCTASE, ELECTRON TRANSFER SUBUNIT"/>
    <property type="match status" value="1"/>
</dbReference>
<keyword evidence="6" id="KW-0479">Metal-binding</keyword>
<evidence type="ECO:0000256" key="12">
    <source>
        <dbReference type="SAM" id="SignalP"/>
    </source>
</evidence>
<evidence type="ECO:0000256" key="3">
    <source>
        <dbReference type="ARBA" id="ARBA00013773"/>
    </source>
</evidence>
<dbReference type="Gene3D" id="1.10.1130.10">
    <property type="entry name" value="Flavocytochrome C3, Chain A"/>
    <property type="match status" value="1"/>
</dbReference>
<dbReference type="AlphaFoldDB" id="Q30QD7"/>
<evidence type="ECO:0000256" key="6">
    <source>
        <dbReference type="ARBA" id="ARBA00022723"/>
    </source>
</evidence>
<feature type="signal peptide" evidence="12">
    <location>
        <begin position="1"/>
        <end position="26"/>
    </location>
</feature>
<name>Q30QD7_SULDN</name>
<dbReference type="SUPFAM" id="SSF48695">
    <property type="entry name" value="Multiheme cytochromes"/>
    <property type="match status" value="1"/>
</dbReference>
<dbReference type="STRING" id="326298.Suden_1517"/>
<dbReference type="InterPro" id="IPR036280">
    <property type="entry name" value="Multihaem_cyt_sf"/>
</dbReference>
<dbReference type="PROSITE" id="PS51257">
    <property type="entry name" value="PROKAR_LIPOPROTEIN"/>
    <property type="match status" value="1"/>
</dbReference>
<keyword evidence="8" id="KW-0574">Periplasm</keyword>
<dbReference type="GO" id="GO:0042597">
    <property type="term" value="C:periplasmic space"/>
    <property type="evidence" value="ECO:0007669"/>
    <property type="project" value="UniProtKB-SubCell"/>
</dbReference>
<evidence type="ECO:0000256" key="1">
    <source>
        <dbReference type="ARBA" id="ARBA00004418"/>
    </source>
</evidence>
<proteinExistence type="inferred from homology"/>
<evidence type="ECO:0000313" key="13">
    <source>
        <dbReference type="EMBL" id="ABB44794.1"/>
    </source>
</evidence>
<evidence type="ECO:0000256" key="5">
    <source>
        <dbReference type="ARBA" id="ARBA00022617"/>
    </source>
</evidence>
<feature type="chain" id="PRO_5004219565" description="Periplasmic nitrate reductase, electron transfer subunit" evidence="12">
    <location>
        <begin position="27"/>
        <end position="236"/>
    </location>
</feature>
<dbReference type="HOGENOM" id="CLU_103367_0_0_7"/>
<accession>Q30QD7</accession>
<dbReference type="InterPro" id="IPR005591">
    <property type="entry name" value="NapB"/>
</dbReference>
<evidence type="ECO:0000256" key="4">
    <source>
        <dbReference type="ARBA" id="ARBA00022448"/>
    </source>
</evidence>
<gene>
    <name evidence="13" type="ordered locus">Suden_1517</name>
</gene>
<evidence type="ECO:0000256" key="8">
    <source>
        <dbReference type="ARBA" id="ARBA00022764"/>
    </source>
</evidence>
<dbReference type="EMBL" id="CP000153">
    <property type="protein sequence ID" value="ABB44794.1"/>
    <property type="molecule type" value="Genomic_DNA"/>
</dbReference>
<dbReference type="eggNOG" id="COG3043">
    <property type="taxonomic scope" value="Bacteria"/>
</dbReference>
<dbReference type="GO" id="GO:0046872">
    <property type="term" value="F:metal ion binding"/>
    <property type="evidence" value="ECO:0007669"/>
    <property type="project" value="UniProtKB-KW"/>
</dbReference>
<keyword evidence="7 12" id="KW-0732">Signal</keyword>
<dbReference type="KEGG" id="tdn:Suden_1517"/>
<dbReference type="GO" id="GO:0009061">
    <property type="term" value="P:anaerobic respiration"/>
    <property type="evidence" value="ECO:0007669"/>
    <property type="project" value="InterPro"/>
</dbReference>
<evidence type="ECO:0000256" key="9">
    <source>
        <dbReference type="ARBA" id="ARBA00022982"/>
    </source>
</evidence>
<comment type="similarity">
    <text evidence="2">Belongs to the NapB family.</text>
</comment>
<keyword evidence="10" id="KW-0408">Iron</keyword>
<evidence type="ECO:0000256" key="11">
    <source>
        <dbReference type="ARBA" id="ARBA00031832"/>
    </source>
</evidence>